<dbReference type="Gene3D" id="2.60.120.200">
    <property type="match status" value="1"/>
</dbReference>
<evidence type="ECO:0000256" key="3">
    <source>
        <dbReference type="SAM" id="SignalP"/>
    </source>
</evidence>
<dbReference type="EMBL" id="JACTNZ010000009">
    <property type="protein sequence ID" value="KAG5533152.1"/>
    <property type="molecule type" value="Genomic_DNA"/>
</dbReference>
<evidence type="ECO:0000256" key="2">
    <source>
        <dbReference type="ARBA" id="ARBA00022734"/>
    </source>
</evidence>
<dbReference type="InterPro" id="IPR001220">
    <property type="entry name" value="Legume_lectin_dom"/>
</dbReference>
<keyword evidence="6" id="KW-1185">Reference proteome</keyword>
<dbReference type="InterPro" id="IPR050258">
    <property type="entry name" value="Leguminous_Lectin"/>
</dbReference>
<proteinExistence type="inferred from homology"/>
<dbReference type="SUPFAM" id="SSF49899">
    <property type="entry name" value="Concanavalin A-like lectins/glucanases"/>
    <property type="match status" value="1"/>
</dbReference>
<dbReference type="InterPro" id="IPR013320">
    <property type="entry name" value="ConA-like_dom_sf"/>
</dbReference>
<evidence type="ECO:0000259" key="4">
    <source>
        <dbReference type="Pfam" id="PF00139"/>
    </source>
</evidence>
<organism evidence="5 6">
    <name type="scientific">Rhododendron griersonianum</name>
    <dbReference type="NCBI Taxonomy" id="479676"/>
    <lineage>
        <taxon>Eukaryota</taxon>
        <taxon>Viridiplantae</taxon>
        <taxon>Streptophyta</taxon>
        <taxon>Embryophyta</taxon>
        <taxon>Tracheophyta</taxon>
        <taxon>Spermatophyta</taxon>
        <taxon>Magnoliopsida</taxon>
        <taxon>eudicotyledons</taxon>
        <taxon>Gunneridae</taxon>
        <taxon>Pentapetalae</taxon>
        <taxon>asterids</taxon>
        <taxon>Ericales</taxon>
        <taxon>Ericaceae</taxon>
        <taxon>Ericoideae</taxon>
        <taxon>Rhodoreae</taxon>
        <taxon>Rhododendron</taxon>
    </lineage>
</organism>
<dbReference type="PANTHER" id="PTHR32401:SF50">
    <property type="entry name" value="OS07G0133000 PROTEIN"/>
    <property type="match status" value="1"/>
</dbReference>
<evidence type="ECO:0000256" key="1">
    <source>
        <dbReference type="ARBA" id="ARBA00007606"/>
    </source>
</evidence>
<dbReference type="Pfam" id="PF00139">
    <property type="entry name" value="Lectin_legB"/>
    <property type="match status" value="1"/>
</dbReference>
<dbReference type="PANTHER" id="PTHR32401">
    <property type="entry name" value="CONCANAVALIN A-LIKE LECTIN FAMILY PROTEIN"/>
    <property type="match status" value="1"/>
</dbReference>
<keyword evidence="2" id="KW-0430">Lectin</keyword>
<protein>
    <recommendedName>
        <fullName evidence="4">Legume lectin domain-containing protein</fullName>
    </recommendedName>
</protein>
<keyword evidence="3" id="KW-0732">Signal</keyword>
<evidence type="ECO:0000313" key="5">
    <source>
        <dbReference type="EMBL" id="KAG5533152.1"/>
    </source>
</evidence>
<feature type="signal peptide" evidence="3">
    <location>
        <begin position="1"/>
        <end position="20"/>
    </location>
</feature>
<dbReference type="Proteomes" id="UP000823749">
    <property type="component" value="Chromosome 9"/>
</dbReference>
<accession>A0AAV6IY68</accession>
<dbReference type="GO" id="GO:0030246">
    <property type="term" value="F:carbohydrate binding"/>
    <property type="evidence" value="ECO:0007669"/>
    <property type="project" value="UniProtKB-KW"/>
</dbReference>
<sequence>MNCYIAILLLLLLKFATNSSNNIPDDFTFNGYLKLDGTAELGSNGLFTLNNSSRQAYGHAFYNFPIQFKNSSNASVISFSTTFIFAIVPEYVKLGGHGIAFVMSPNKDIPGALPSQYLV</sequence>
<feature type="domain" description="Legume lectin" evidence="4">
    <location>
        <begin position="26"/>
        <end position="118"/>
    </location>
</feature>
<feature type="chain" id="PRO_5043921807" description="Legume lectin domain-containing protein" evidence="3">
    <location>
        <begin position="21"/>
        <end position="119"/>
    </location>
</feature>
<comment type="caution">
    <text evidence="5">The sequence shown here is derived from an EMBL/GenBank/DDBJ whole genome shotgun (WGS) entry which is preliminary data.</text>
</comment>
<gene>
    <name evidence="5" type="ORF">RHGRI_027391</name>
</gene>
<reference evidence="5" key="1">
    <citation type="submission" date="2020-08" db="EMBL/GenBank/DDBJ databases">
        <title>Plant Genome Project.</title>
        <authorList>
            <person name="Zhang R.-G."/>
        </authorList>
    </citation>
    <scope>NUCLEOTIDE SEQUENCE</scope>
    <source>
        <strain evidence="5">WSP0</strain>
        <tissue evidence="5">Leaf</tissue>
    </source>
</reference>
<dbReference type="AlphaFoldDB" id="A0AAV6IY68"/>
<name>A0AAV6IY68_9ERIC</name>
<evidence type="ECO:0000313" key="6">
    <source>
        <dbReference type="Proteomes" id="UP000823749"/>
    </source>
</evidence>
<comment type="similarity">
    <text evidence="1">Belongs to the leguminous lectin family.</text>
</comment>